<dbReference type="GeneID" id="4575340"/>
<evidence type="ECO:0000256" key="5">
    <source>
        <dbReference type="ARBA" id="ARBA00022989"/>
    </source>
</evidence>
<keyword evidence="11" id="KW-0496">Mitochondrion</keyword>
<proteinExistence type="predicted"/>
<feature type="domain" description="NADH:quinone oxidoreductase/Mrp antiporter transmembrane" evidence="10">
    <location>
        <begin position="79"/>
        <end position="342"/>
    </location>
</feature>
<evidence type="ECO:0000256" key="4">
    <source>
        <dbReference type="ARBA" id="ARBA00022692"/>
    </source>
</evidence>
<dbReference type="RefSeq" id="YP_913162.1">
    <property type="nucleotide sequence ID" value="NC_008640.1"/>
</dbReference>
<dbReference type="GO" id="GO:0016020">
    <property type="term" value="C:membrane"/>
    <property type="evidence" value="ECO:0007669"/>
    <property type="project" value="UniProtKB-SubCell"/>
</dbReference>
<keyword evidence="6 9" id="KW-0472">Membrane</keyword>
<organism evidence="11">
    <name type="scientific">Romanomermis culicivorax</name>
    <name type="common">Nematode worm</name>
    <dbReference type="NCBI Taxonomy" id="13658"/>
    <lineage>
        <taxon>Eukaryota</taxon>
        <taxon>Metazoa</taxon>
        <taxon>Ecdysozoa</taxon>
        <taxon>Nematoda</taxon>
        <taxon>Enoplea</taxon>
        <taxon>Dorylaimia</taxon>
        <taxon>Mermithida</taxon>
        <taxon>Mermithoidea</taxon>
        <taxon>Mermithidae</taxon>
        <taxon>Romanomermis</taxon>
    </lineage>
</organism>
<dbReference type="PRINTS" id="PR01434">
    <property type="entry name" value="NADHDHGNASE5"/>
</dbReference>
<gene>
    <name evidence="11" type="primary">ND5</name>
</gene>
<comment type="catalytic activity">
    <reaction evidence="8">
        <text>a ubiquinone + NADH + 5 H(+)(in) = a ubiquinol + NAD(+) + 4 H(+)(out)</text>
        <dbReference type="Rhea" id="RHEA:29091"/>
        <dbReference type="Rhea" id="RHEA-COMP:9565"/>
        <dbReference type="Rhea" id="RHEA-COMP:9566"/>
        <dbReference type="ChEBI" id="CHEBI:15378"/>
        <dbReference type="ChEBI" id="CHEBI:16389"/>
        <dbReference type="ChEBI" id="CHEBI:17976"/>
        <dbReference type="ChEBI" id="CHEBI:57540"/>
        <dbReference type="ChEBI" id="CHEBI:57945"/>
        <dbReference type="EC" id="7.1.1.2"/>
    </reaction>
</comment>
<evidence type="ECO:0000256" key="3">
    <source>
        <dbReference type="ARBA" id="ARBA00012944"/>
    </source>
</evidence>
<comment type="function">
    <text evidence="1">Core subunit of the mitochondrial membrane respiratory chain NADH dehydrogenase (Complex I) that is believed to belong to the minimal assembly required for catalysis. Complex I functions in the transfer of electrons from NADH to the respiratory chain. The immediate electron acceptor for the enzyme is believed to be ubiquinone.</text>
</comment>
<feature type="transmembrane region" description="Helical" evidence="9">
    <location>
        <begin position="261"/>
        <end position="279"/>
    </location>
</feature>
<evidence type="ECO:0000256" key="7">
    <source>
        <dbReference type="ARBA" id="ARBA00031027"/>
    </source>
</evidence>
<dbReference type="GO" id="GO:0042773">
    <property type="term" value="P:ATP synthesis coupled electron transport"/>
    <property type="evidence" value="ECO:0007669"/>
    <property type="project" value="InterPro"/>
</dbReference>
<feature type="transmembrane region" description="Helical" evidence="9">
    <location>
        <begin position="458"/>
        <end position="479"/>
    </location>
</feature>
<dbReference type="PANTHER" id="PTHR42829">
    <property type="entry name" value="NADH-UBIQUINONE OXIDOREDUCTASE CHAIN 5"/>
    <property type="match status" value="1"/>
</dbReference>
<evidence type="ECO:0000256" key="9">
    <source>
        <dbReference type="SAM" id="Phobius"/>
    </source>
</evidence>
<evidence type="ECO:0000256" key="8">
    <source>
        <dbReference type="ARBA" id="ARBA00049551"/>
    </source>
</evidence>
<comment type="subcellular location">
    <subcellularLocation>
        <location evidence="2">Membrane</location>
        <topology evidence="2">Multi-pass membrane protein</topology>
    </subcellularLocation>
</comment>
<keyword evidence="5 9" id="KW-1133">Transmembrane helix</keyword>
<dbReference type="PANTHER" id="PTHR42829:SF2">
    <property type="entry name" value="NADH-UBIQUINONE OXIDOREDUCTASE CHAIN 5"/>
    <property type="match status" value="1"/>
</dbReference>
<feature type="transmembrane region" description="Helical" evidence="9">
    <location>
        <begin position="204"/>
        <end position="223"/>
    </location>
</feature>
<dbReference type="InterPro" id="IPR001750">
    <property type="entry name" value="ND/Mrp_TM"/>
</dbReference>
<evidence type="ECO:0000313" key="11">
    <source>
        <dbReference type="EMBL" id="ABL11589.1"/>
    </source>
</evidence>
<feature type="transmembrane region" description="Helical" evidence="9">
    <location>
        <begin position="170"/>
        <end position="192"/>
    </location>
</feature>
<name>A1EHG0_ROMCU</name>
<dbReference type="EMBL" id="EF154459">
    <property type="protein sequence ID" value="ABL11589.1"/>
    <property type="molecule type" value="Genomic_DNA"/>
</dbReference>
<feature type="transmembrane region" description="Helical" evidence="9">
    <location>
        <begin position="58"/>
        <end position="78"/>
    </location>
</feature>
<accession>A1EHG0</accession>
<geneLocation type="mitochondrion" evidence="11"/>
<reference evidence="11" key="3">
    <citation type="submission" date="2006-12" db="EMBL/GenBank/DDBJ databases">
        <authorList>
            <person name="Wu Z.K."/>
            <person name="Hyman B.C."/>
        </authorList>
    </citation>
    <scope>NUCLEOTIDE SEQUENCE</scope>
</reference>
<feature type="transmembrane region" description="Helical" evidence="9">
    <location>
        <begin position="299"/>
        <end position="317"/>
    </location>
</feature>
<reference evidence="11" key="2">
    <citation type="journal article" date="1993" name="J. Nematol.">
        <title>Mitochondrial DNA Sequence Divergence among Meloidogyne incognita, Romanomermis culicivorax, Ascaris suum, and Caenorhabditis elegans.</title>
        <authorList>
            <person name="Powers T.O."/>
            <person name="Harris T.S."/>
            <person name="Hyman B.C."/>
        </authorList>
    </citation>
    <scope>NUCLEOTIDE SEQUENCE</scope>
</reference>
<protein>
    <recommendedName>
        <fullName evidence="3">NADH:ubiquinone reductase (H(+)-translocating)</fullName>
        <ecNumber evidence="3">7.1.1.2</ecNumber>
    </recommendedName>
    <alternativeName>
        <fullName evidence="7">NADH dehydrogenase subunit 5</fullName>
    </alternativeName>
</protein>
<feature type="transmembrane region" description="Helical" evidence="9">
    <location>
        <begin position="125"/>
        <end position="150"/>
    </location>
</feature>
<reference evidence="11" key="1">
    <citation type="journal article" date="1993" name="Genetics">
        <title>Molecular characterization of lengthy mitochondrial DNA duplications from the parasitic nematode Romanomermis culicivorax.</title>
        <authorList>
            <person name="Azevedo J.L."/>
            <person name="Hyman B.C."/>
        </authorList>
    </citation>
    <scope>NUCLEOTIDE SEQUENCE</scope>
</reference>
<feature type="transmembrane region" description="Helical" evidence="9">
    <location>
        <begin position="367"/>
        <end position="390"/>
    </location>
</feature>
<evidence type="ECO:0000256" key="2">
    <source>
        <dbReference type="ARBA" id="ARBA00004141"/>
    </source>
</evidence>
<sequence length="481" mass="57944">MFMCFPLITLKLKIAKINQFLNMEINISLFSLIFMISLMLIFKNILMFSNIYMMKNLSFNYFKILMWLFCLSMIMLLVSENFLTLILSWEFLGITSYMLILFYYNWNSLSGSKLTFISNRIGDTFIMIMLFLFIKIEHYYFILMILILGITKSSQFPFNSWLPAAMAAPTPVSALVHSSTLVTSGLYIFMKFKMPLFNIFFKKSMLLLGLITMVLGSYSALLSKDIKKIIAFSTLSQLGFLMISFSSLWAGLMMFHLLSHAFLKSFFFILFGFSIMMMFSQNFFKITMSFKMFYKMTMFYIMFLNFSSFFFTCLFFSKEILIYMSMMNKIFFLIMYLFTLIFTLLYMKRLYFILLSKKFCLLFSYKFFSNLLMLNIKYILIFNFFSLLWIMNMSKYYFFSNCFSLLMIMFLFFFFLNLNFMNLYFFLNYMNNLFSNQLLMFKIFMKEELFVYLMNFKYVYFLKIYFKKMSLFILFIILLSI</sequence>
<dbReference type="CTD" id="4540"/>
<feature type="transmembrane region" description="Helical" evidence="9">
    <location>
        <begin position="84"/>
        <end position="104"/>
    </location>
</feature>
<feature type="transmembrane region" description="Helical" evidence="9">
    <location>
        <begin position="329"/>
        <end position="347"/>
    </location>
</feature>
<dbReference type="GO" id="GO:0008137">
    <property type="term" value="F:NADH dehydrogenase (ubiquinone) activity"/>
    <property type="evidence" value="ECO:0007669"/>
    <property type="project" value="UniProtKB-EC"/>
</dbReference>
<evidence type="ECO:0000256" key="6">
    <source>
        <dbReference type="ARBA" id="ARBA00023136"/>
    </source>
</evidence>
<dbReference type="Pfam" id="PF00361">
    <property type="entry name" value="Proton_antipo_M"/>
    <property type="match status" value="1"/>
</dbReference>
<feature type="transmembrane region" description="Helical" evidence="9">
    <location>
        <begin position="402"/>
        <end position="427"/>
    </location>
</feature>
<feature type="transmembrane region" description="Helical" evidence="9">
    <location>
        <begin position="229"/>
        <end position="249"/>
    </location>
</feature>
<keyword evidence="4 9" id="KW-0812">Transmembrane</keyword>
<dbReference type="EC" id="7.1.1.2" evidence="3"/>
<dbReference type="GO" id="GO:0003954">
    <property type="term" value="F:NADH dehydrogenase activity"/>
    <property type="evidence" value="ECO:0007669"/>
    <property type="project" value="TreeGrafter"/>
</dbReference>
<feature type="transmembrane region" description="Helical" evidence="9">
    <location>
        <begin position="25"/>
        <end position="46"/>
    </location>
</feature>
<evidence type="ECO:0000256" key="1">
    <source>
        <dbReference type="ARBA" id="ARBA00003257"/>
    </source>
</evidence>
<dbReference type="InterPro" id="IPR003945">
    <property type="entry name" value="NU5C-like"/>
</dbReference>
<dbReference type="GO" id="GO:0015990">
    <property type="term" value="P:electron transport coupled proton transport"/>
    <property type="evidence" value="ECO:0007669"/>
    <property type="project" value="TreeGrafter"/>
</dbReference>
<evidence type="ECO:0000259" key="10">
    <source>
        <dbReference type="Pfam" id="PF00361"/>
    </source>
</evidence>
<dbReference type="AlphaFoldDB" id="A1EHG0"/>